<feature type="chain" id="PRO_5033096596" description="Porin" evidence="2">
    <location>
        <begin position="20"/>
        <end position="497"/>
    </location>
</feature>
<dbReference type="EMBL" id="JACHEK010000001">
    <property type="protein sequence ID" value="MBB6142460.1"/>
    <property type="molecule type" value="Genomic_DNA"/>
</dbReference>
<dbReference type="GO" id="GO:0015288">
    <property type="term" value="F:porin activity"/>
    <property type="evidence" value="ECO:0007669"/>
    <property type="project" value="InterPro"/>
</dbReference>
<accession>A0A841JMU9</accession>
<dbReference type="Pfam" id="PF04966">
    <property type="entry name" value="OprB"/>
    <property type="match status" value="1"/>
</dbReference>
<evidence type="ECO:0000313" key="4">
    <source>
        <dbReference type="EMBL" id="MBB6142460.1"/>
    </source>
</evidence>
<comment type="similarity">
    <text evidence="1 2">Belongs to the OprB family.</text>
</comment>
<comment type="caution">
    <text evidence="4">The sequence shown here is derived from an EMBL/GenBank/DDBJ whole genome shotgun (WGS) entry which is preliminary data.</text>
</comment>
<dbReference type="InterPro" id="IPR038673">
    <property type="entry name" value="OprB_sf"/>
</dbReference>
<feature type="region of interest" description="Disordered" evidence="3">
    <location>
        <begin position="51"/>
        <end position="71"/>
    </location>
</feature>
<feature type="signal peptide" evidence="2">
    <location>
        <begin position="1"/>
        <end position="19"/>
    </location>
</feature>
<proteinExistence type="inferred from homology"/>
<organism evidence="4 5">
    <name type="scientific">Silvibacterium bohemicum</name>
    <dbReference type="NCBI Taxonomy" id="1577686"/>
    <lineage>
        <taxon>Bacteria</taxon>
        <taxon>Pseudomonadati</taxon>
        <taxon>Acidobacteriota</taxon>
        <taxon>Terriglobia</taxon>
        <taxon>Terriglobales</taxon>
        <taxon>Acidobacteriaceae</taxon>
        <taxon>Silvibacterium</taxon>
    </lineage>
</organism>
<dbReference type="RefSeq" id="WP_050057687.1">
    <property type="nucleotide sequence ID" value="NZ_JACHEK010000001.1"/>
</dbReference>
<dbReference type="Proteomes" id="UP000538666">
    <property type="component" value="Unassembled WGS sequence"/>
</dbReference>
<evidence type="ECO:0000256" key="1">
    <source>
        <dbReference type="ARBA" id="ARBA00008769"/>
    </source>
</evidence>
<protein>
    <recommendedName>
        <fullName evidence="6">Porin</fullName>
    </recommendedName>
</protein>
<dbReference type="GO" id="GO:0016020">
    <property type="term" value="C:membrane"/>
    <property type="evidence" value="ECO:0007669"/>
    <property type="project" value="InterPro"/>
</dbReference>
<reference evidence="4 5" key="1">
    <citation type="submission" date="2020-08" db="EMBL/GenBank/DDBJ databases">
        <title>Genomic Encyclopedia of Type Strains, Phase IV (KMG-IV): sequencing the most valuable type-strain genomes for metagenomic binning, comparative biology and taxonomic classification.</title>
        <authorList>
            <person name="Goeker M."/>
        </authorList>
    </citation>
    <scope>NUCLEOTIDE SEQUENCE [LARGE SCALE GENOMIC DNA]</scope>
    <source>
        <strain evidence="4 5">DSM 103733</strain>
    </source>
</reference>
<evidence type="ECO:0000313" key="5">
    <source>
        <dbReference type="Proteomes" id="UP000538666"/>
    </source>
</evidence>
<evidence type="ECO:0000256" key="2">
    <source>
        <dbReference type="RuleBase" id="RU363072"/>
    </source>
</evidence>
<evidence type="ECO:0000256" key="3">
    <source>
        <dbReference type="SAM" id="MobiDB-lite"/>
    </source>
</evidence>
<keyword evidence="5" id="KW-1185">Reference proteome</keyword>
<evidence type="ECO:0008006" key="6">
    <source>
        <dbReference type="Google" id="ProtNLM"/>
    </source>
</evidence>
<name>A0A841JMU9_9BACT</name>
<gene>
    <name evidence="4" type="ORF">HNQ77_000398</name>
</gene>
<feature type="compositionally biased region" description="Low complexity" evidence="3">
    <location>
        <begin position="51"/>
        <end position="64"/>
    </location>
</feature>
<dbReference type="AlphaFoldDB" id="A0A841JMU9"/>
<dbReference type="Gene3D" id="2.40.160.180">
    <property type="entry name" value="Carbohydrate-selective porin OprB"/>
    <property type="match status" value="1"/>
</dbReference>
<dbReference type="GO" id="GO:0008643">
    <property type="term" value="P:carbohydrate transport"/>
    <property type="evidence" value="ECO:0007669"/>
    <property type="project" value="InterPro"/>
</dbReference>
<sequence>MRVWVTIVCLLPAFLGARAQSIAILPDAPSAQLSTAGLREFSTDLFLAQNPGSSASSNDSSEPAAPEESEVTFFPHPDNARYYIAGQANIIFQSNFAFHSPYQGTNSFRNAGEYKTSMLGTLYLGFQPHKNTRYNTDFIVDFESAGGRGLSEALGVAGFMNVDVVRNPNLGSSPYLARGVIHQTFGLTDEMTEAERGPFSLATEVPVRRFEARVGKMSLPDVFDLNSIGSDSHLQFMNWSVDNNGAWDYAADTRGYTVGGVLEYDDRNWSARYGIFAMPTVANGIDLDWAFSRARGQNWEFELRQSVLPKRKGTTRILGYVNNAHMGTYREAVEAFLAGSDLTPEIANHAHFGAVKYGFTWNNEQEITQYLRVYSRFGWNEGQHESYAYTEIDQTVAIGGDYSGAAWHRPLDKVGTTFVSNAIKKDHQNYLAYGGLGFILGDGHLNYGRENIEESYYNMHAWKGLYFAFDLQHVDSPGYNRDRGPVWVPSVRAHVDF</sequence>
<keyword evidence="2" id="KW-0732">Signal</keyword>
<dbReference type="InterPro" id="IPR007049">
    <property type="entry name" value="Carb-sel_porin_OprB"/>
</dbReference>